<gene>
    <name evidence="1" type="ORF">Enr13x_15820</name>
</gene>
<evidence type="ECO:0008006" key="3">
    <source>
        <dbReference type="Google" id="ProtNLM"/>
    </source>
</evidence>
<organism evidence="1 2">
    <name type="scientific">Stieleria neptunia</name>
    <dbReference type="NCBI Taxonomy" id="2527979"/>
    <lineage>
        <taxon>Bacteria</taxon>
        <taxon>Pseudomonadati</taxon>
        <taxon>Planctomycetota</taxon>
        <taxon>Planctomycetia</taxon>
        <taxon>Pirellulales</taxon>
        <taxon>Pirellulaceae</taxon>
        <taxon>Stieleria</taxon>
    </lineage>
</organism>
<dbReference type="Pfam" id="PF14595">
    <property type="entry name" value="Thioredoxin_9"/>
    <property type="match status" value="1"/>
</dbReference>
<name>A0A518HLS8_9BACT</name>
<accession>A0A518HLS8</accession>
<keyword evidence="2" id="KW-1185">Reference proteome</keyword>
<evidence type="ECO:0000313" key="2">
    <source>
        <dbReference type="Proteomes" id="UP000319004"/>
    </source>
</evidence>
<dbReference type="CDD" id="cd02947">
    <property type="entry name" value="TRX_family"/>
    <property type="match status" value="1"/>
</dbReference>
<evidence type="ECO:0000313" key="1">
    <source>
        <dbReference type="EMBL" id="QDV41739.1"/>
    </source>
</evidence>
<proteinExistence type="predicted"/>
<sequence length="188" mass="20978">MPLDLAALFDQGLSYDAFLAKHGNEAQRNRWSAVHAEVRLSEPQRDLLAGFVREMKVLVSAGAWCGDCVNQCPVFDHFAAANEKIRVRFFDRDEHSELAESISTCGGHRVPSVLFLSEDNFICGRYGDRTLATYRHMAATQLGPSCPTGIGAINVDLLQAVTAEWLAEFERIQLMLRLSGRLREKHGD</sequence>
<dbReference type="OrthoDB" id="6120799at2"/>
<dbReference type="InterPro" id="IPR036249">
    <property type="entry name" value="Thioredoxin-like_sf"/>
</dbReference>
<dbReference type="SUPFAM" id="SSF52833">
    <property type="entry name" value="Thioredoxin-like"/>
    <property type="match status" value="1"/>
</dbReference>
<dbReference type="RefSeq" id="WP_145385415.1">
    <property type="nucleotide sequence ID" value="NZ_CP037423.1"/>
</dbReference>
<dbReference type="EMBL" id="CP037423">
    <property type="protein sequence ID" value="QDV41739.1"/>
    <property type="molecule type" value="Genomic_DNA"/>
</dbReference>
<reference evidence="1 2" key="1">
    <citation type="submission" date="2019-03" db="EMBL/GenBank/DDBJ databases">
        <title>Deep-cultivation of Planctomycetes and their phenomic and genomic characterization uncovers novel biology.</title>
        <authorList>
            <person name="Wiegand S."/>
            <person name="Jogler M."/>
            <person name="Boedeker C."/>
            <person name="Pinto D."/>
            <person name="Vollmers J."/>
            <person name="Rivas-Marin E."/>
            <person name="Kohn T."/>
            <person name="Peeters S.H."/>
            <person name="Heuer A."/>
            <person name="Rast P."/>
            <person name="Oberbeckmann S."/>
            <person name="Bunk B."/>
            <person name="Jeske O."/>
            <person name="Meyerdierks A."/>
            <person name="Storesund J.E."/>
            <person name="Kallscheuer N."/>
            <person name="Luecker S."/>
            <person name="Lage O.M."/>
            <person name="Pohl T."/>
            <person name="Merkel B.J."/>
            <person name="Hornburger P."/>
            <person name="Mueller R.-W."/>
            <person name="Bruemmer F."/>
            <person name="Labrenz M."/>
            <person name="Spormann A.M."/>
            <person name="Op den Camp H."/>
            <person name="Overmann J."/>
            <person name="Amann R."/>
            <person name="Jetten M.S.M."/>
            <person name="Mascher T."/>
            <person name="Medema M.H."/>
            <person name="Devos D.P."/>
            <person name="Kaster A.-K."/>
            <person name="Ovreas L."/>
            <person name="Rohde M."/>
            <person name="Galperin M.Y."/>
            <person name="Jogler C."/>
        </authorList>
    </citation>
    <scope>NUCLEOTIDE SEQUENCE [LARGE SCALE GENOMIC DNA]</scope>
    <source>
        <strain evidence="1 2">Enr13</strain>
    </source>
</reference>
<dbReference type="KEGG" id="snep:Enr13x_15820"/>
<protein>
    <recommendedName>
        <fullName evidence="3">Thiol reductase thioredoxin</fullName>
    </recommendedName>
</protein>
<dbReference type="Gene3D" id="3.40.30.10">
    <property type="entry name" value="Glutaredoxin"/>
    <property type="match status" value="1"/>
</dbReference>
<dbReference type="Proteomes" id="UP000319004">
    <property type="component" value="Chromosome"/>
</dbReference>
<dbReference type="AlphaFoldDB" id="A0A518HLS8"/>